<protein>
    <submittedName>
        <fullName evidence="2">Uncharacterized protein</fullName>
    </submittedName>
</protein>
<keyword evidence="3" id="KW-1185">Reference proteome</keyword>
<sequence length="95" mass="10451">MSENMARSKTIVTRKETSSESLGGARGRGGRRPPTASARKEKQKIHMQASGPTSSRRSRKGVLQDESSHVAEHWERDLTIARGETEGEESESSNN</sequence>
<feature type="compositionally biased region" description="Polar residues" evidence="1">
    <location>
        <begin position="1"/>
        <end position="11"/>
    </location>
</feature>
<feature type="compositionally biased region" description="Basic and acidic residues" evidence="1">
    <location>
        <begin position="62"/>
        <end position="85"/>
    </location>
</feature>
<organism evidence="2 3">
    <name type="scientific">Stephania cephalantha</name>
    <dbReference type="NCBI Taxonomy" id="152367"/>
    <lineage>
        <taxon>Eukaryota</taxon>
        <taxon>Viridiplantae</taxon>
        <taxon>Streptophyta</taxon>
        <taxon>Embryophyta</taxon>
        <taxon>Tracheophyta</taxon>
        <taxon>Spermatophyta</taxon>
        <taxon>Magnoliopsida</taxon>
        <taxon>Ranunculales</taxon>
        <taxon>Menispermaceae</taxon>
        <taxon>Menispermoideae</taxon>
        <taxon>Cissampelideae</taxon>
        <taxon>Stephania</taxon>
    </lineage>
</organism>
<reference evidence="2 3" key="1">
    <citation type="submission" date="2024-01" db="EMBL/GenBank/DDBJ databases">
        <title>Genome assemblies of Stephania.</title>
        <authorList>
            <person name="Yang L."/>
        </authorList>
    </citation>
    <scope>NUCLEOTIDE SEQUENCE [LARGE SCALE GENOMIC DNA]</scope>
    <source>
        <strain evidence="2">JXDWG</strain>
        <tissue evidence="2">Leaf</tissue>
    </source>
</reference>
<dbReference type="Proteomes" id="UP001419268">
    <property type="component" value="Unassembled WGS sequence"/>
</dbReference>
<dbReference type="AlphaFoldDB" id="A0AAP0KU36"/>
<gene>
    <name evidence="2" type="ORF">Scep_004438</name>
</gene>
<name>A0AAP0KU36_9MAGN</name>
<evidence type="ECO:0000313" key="2">
    <source>
        <dbReference type="EMBL" id="KAK9157864.1"/>
    </source>
</evidence>
<comment type="caution">
    <text evidence="2">The sequence shown here is derived from an EMBL/GenBank/DDBJ whole genome shotgun (WGS) entry which is preliminary data.</text>
</comment>
<feature type="region of interest" description="Disordered" evidence="1">
    <location>
        <begin position="1"/>
        <end position="95"/>
    </location>
</feature>
<evidence type="ECO:0000313" key="3">
    <source>
        <dbReference type="Proteomes" id="UP001419268"/>
    </source>
</evidence>
<accession>A0AAP0KU36</accession>
<dbReference type="EMBL" id="JBBNAG010000002">
    <property type="protein sequence ID" value="KAK9157864.1"/>
    <property type="molecule type" value="Genomic_DNA"/>
</dbReference>
<proteinExistence type="predicted"/>
<evidence type="ECO:0000256" key="1">
    <source>
        <dbReference type="SAM" id="MobiDB-lite"/>
    </source>
</evidence>
<feature type="compositionally biased region" description="Acidic residues" evidence="1">
    <location>
        <begin position="86"/>
        <end position="95"/>
    </location>
</feature>